<dbReference type="PANTHER" id="PTHR30349">
    <property type="entry name" value="PHAGE INTEGRASE-RELATED"/>
    <property type="match status" value="1"/>
</dbReference>
<dbReference type="SUPFAM" id="SSF56349">
    <property type="entry name" value="DNA breaking-rejoining enzymes"/>
    <property type="match status" value="1"/>
</dbReference>
<dbReference type="InterPro" id="IPR011010">
    <property type="entry name" value="DNA_brk_join_enz"/>
</dbReference>
<dbReference type="GO" id="GO:0006310">
    <property type="term" value="P:DNA recombination"/>
    <property type="evidence" value="ECO:0007669"/>
    <property type="project" value="UniProtKB-KW"/>
</dbReference>
<evidence type="ECO:0000259" key="2">
    <source>
        <dbReference type="PROSITE" id="PS51898"/>
    </source>
</evidence>
<reference evidence="3" key="1">
    <citation type="journal article" date="2015" name="Nature">
        <title>Complex archaea that bridge the gap between prokaryotes and eukaryotes.</title>
        <authorList>
            <person name="Spang A."/>
            <person name="Saw J.H."/>
            <person name="Jorgensen S.L."/>
            <person name="Zaremba-Niedzwiedzka K."/>
            <person name="Martijn J."/>
            <person name="Lind A.E."/>
            <person name="van Eijk R."/>
            <person name="Schleper C."/>
            <person name="Guy L."/>
            <person name="Ettema T.J."/>
        </authorList>
    </citation>
    <scope>NUCLEOTIDE SEQUENCE</scope>
</reference>
<dbReference type="InterPro" id="IPR013762">
    <property type="entry name" value="Integrase-like_cat_sf"/>
</dbReference>
<dbReference type="InterPro" id="IPR050090">
    <property type="entry name" value="Tyrosine_recombinase_XerCD"/>
</dbReference>
<organism evidence="3">
    <name type="scientific">marine sediment metagenome</name>
    <dbReference type="NCBI Taxonomy" id="412755"/>
    <lineage>
        <taxon>unclassified sequences</taxon>
        <taxon>metagenomes</taxon>
        <taxon>ecological metagenomes</taxon>
    </lineage>
</organism>
<dbReference type="PANTHER" id="PTHR30349:SF64">
    <property type="entry name" value="PROPHAGE INTEGRASE INTD-RELATED"/>
    <property type="match status" value="1"/>
</dbReference>
<dbReference type="CDD" id="cd00397">
    <property type="entry name" value="DNA_BRE_C"/>
    <property type="match status" value="1"/>
</dbReference>
<name>A0A0F9JHL7_9ZZZZ</name>
<dbReference type="GO" id="GO:0003677">
    <property type="term" value="F:DNA binding"/>
    <property type="evidence" value="ECO:0007669"/>
    <property type="project" value="InterPro"/>
</dbReference>
<dbReference type="InterPro" id="IPR002104">
    <property type="entry name" value="Integrase_catalytic"/>
</dbReference>
<comment type="caution">
    <text evidence="3">The sequence shown here is derived from an EMBL/GenBank/DDBJ whole genome shotgun (WGS) entry which is preliminary data.</text>
</comment>
<dbReference type="Pfam" id="PF00589">
    <property type="entry name" value="Phage_integrase"/>
    <property type="match status" value="2"/>
</dbReference>
<gene>
    <name evidence="3" type="ORF">LCGC14_1454390</name>
</gene>
<protein>
    <recommendedName>
        <fullName evidence="2">Tyr recombinase domain-containing protein</fullName>
    </recommendedName>
</protein>
<dbReference type="PROSITE" id="PS51898">
    <property type="entry name" value="TYR_RECOMBINASE"/>
    <property type="match status" value="1"/>
</dbReference>
<evidence type="ECO:0000313" key="3">
    <source>
        <dbReference type="EMBL" id="KKM69088.1"/>
    </source>
</evidence>
<keyword evidence="1" id="KW-0233">DNA recombination</keyword>
<feature type="domain" description="Tyr recombinase" evidence="2">
    <location>
        <begin position="14"/>
        <end position="176"/>
    </location>
</feature>
<accession>A0A0F9JHL7</accession>
<evidence type="ECO:0000256" key="1">
    <source>
        <dbReference type="ARBA" id="ARBA00023172"/>
    </source>
</evidence>
<dbReference type="AlphaFoldDB" id="A0A0F9JHL7"/>
<proteinExistence type="predicted"/>
<dbReference type="Gene3D" id="1.10.443.10">
    <property type="entry name" value="Intergrase catalytic core"/>
    <property type="match status" value="2"/>
</dbReference>
<sequence length="184" mass="21191">MQHKRRTGKRKAKPIPEHVTEREYLGLLRATPGIHHKLAMMFAFECGLRISECIKLKPEDIDLENNTFMVKEGKGKKDRVLPLPFSFQPDYHMQFLPIACSKRAMETAFTKAALNSGLKEKKPKICFHSLRHGYAVYCLDHGMTLQQIQILMGHEDIQTTQHYARMNPRDALDAWRTKVAQDGS</sequence>
<dbReference type="EMBL" id="LAZR01010052">
    <property type="protein sequence ID" value="KKM69088.1"/>
    <property type="molecule type" value="Genomic_DNA"/>
</dbReference>
<dbReference type="GO" id="GO:0015074">
    <property type="term" value="P:DNA integration"/>
    <property type="evidence" value="ECO:0007669"/>
    <property type="project" value="InterPro"/>
</dbReference>